<keyword evidence="1" id="KW-1133">Transmembrane helix</keyword>
<evidence type="ECO:0000256" key="1">
    <source>
        <dbReference type="SAM" id="Phobius"/>
    </source>
</evidence>
<sequence length="184" mass="22273">MHCVHSIQHEQEENFYRLFILSFIVFIATLSVAIIWHHLSLGNNYTYQYPLVGFSYLLLLYPFHKMCHFIVLPHKKDSFIRIKRYFVIVPFFEVKCDTPVKKNYYLLSLITPFIVITLIWLFVYFQYDLKSVYWYLLLAIHMAICTTDIYYFFSYLKFPKNSFIEDSERGIKVLVEDNFEKIHS</sequence>
<reference evidence="5" key="3">
    <citation type="submission" date="2018-04" db="EMBL/GenBank/DDBJ databases">
        <authorList>
            <person name="Illikoud N."/>
        </authorList>
    </citation>
    <scope>NUCLEOTIDE SEQUENCE [LARGE SCALE GENOMIC DNA]</scope>
</reference>
<dbReference type="InterPro" id="IPR021683">
    <property type="entry name" value="DUF3267"/>
</dbReference>
<dbReference type="GeneID" id="99613893"/>
<dbReference type="EMBL" id="OUNC01000083">
    <property type="protein sequence ID" value="SPP30866.1"/>
    <property type="molecule type" value="Genomic_DNA"/>
</dbReference>
<reference evidence="3" key="2">
    <citation type="submission" date="2018-04" db="EMBL/GenBank/DDBJ databases">
        <authorList>
            <person name="Go L.Y."/>
            <person name="Mitchell J.A."/>
        </authorList>
    </citation>
    <scope>NUCLEOTIDE SEQUENCE</scope>
    <source>
        <strain evidence="3">BSAS1 3</strain>
    </source>
</reference>
<feature type="transmembrane region" description="Helical" evidence="1">
    <location>
        <begin position="104"/>
        <end position="127"/>
    </location>
</feature>
<feature type="transmembrane region" description="Helical" evidence="1">
    <location>
        <begin position="18"/>
        <end position="39"/>
    </location>
</feature>
<dbReference type="AlphaFoldDB" id="A0A1D2JT79"/>
<keyword evidence="3" id="KW-0645">Protease</keyword>
<name>A0A1D2JT79_BROTH</name>
<gene>
    <name evidence="3" type="primary">yhaJ</name>
    <name evidence="3" type="ORF">BTBSAS_90080</name>
    <name evidence="2" type="ORF">CNY62_03315</name>
</gene>
<dbReference type="GO" id="GO:0006508">
    <property type="term" value="P:proteolysis"/>
    <property type="evidence" value="ECO:0007669"/>
    <property type="project" value="UniProtKB-KW"/>
</dbReference>
<feature type="transmembrane region" description="Helical" evidence="1">
    <location>
        <begin position="51"/>
        <end position="72"/>
    </location>
</feature>
<dbReference type="STRING" id="2756.BFR44_00565"/>
<keyword evidence="1" id="KW-0812">Transmembrane</keyword>
<reference evidence="2 4" key="1">
    <citation type="submission" date="2017-09" db="EMBL/GenBank/DDBJ databases">
        <title>Complete Genome Sequences of Two Strains of the Meat Spoilage Bacterium Brochothrix thermosphacta Isolated from Ground Chicken.</title>
        <authorList>
            <person name="Paoli G.C."/>
            <person name="Wijey C."/>
            <person name="Chen C.-Y."/>
            <person name="Nguyen L."/>
            <person name="Yan X."/>
            <person name="Irwin P.L."/>
        </authorList>
    </citation>
    <scope>NUCLEOTIDE SEQUENCE [LARGE SCALE GENOMIC DNA]</scope>
    <source>
        <strain evidence="2 4">BI</strain>
    </source>
</reference>
<protein>
    <submittedName>
        <fullName evidence="3">Putative membrane protease</fullName>
    </submittedName>
</protein>
<dbReference type="Proteomes" id="UP000270190">
    <property type="component" value="Unassembled WGS sequence"/>
</dbReference>
<dbReference type="GO" id="GO:0008233">
    <property type="term" value="F:peptidase activity"/>
    <property type="evidence" value="ECO:0007669"/>
    <property type="project" value="UniProtKB-KW"/>
</dbReference>
<dbReference type="RefSeq" id="WP_029091579.1">
    <property type="nucleotide sequence ID" value="NZ_CBCPHX010000005.1"/>
</dbReference>
<evidence type="ECO:0000313" key="5">
    <source>
        <dbReference type="Proteomes" id="UP000270190"/>
    </source>
</evidence>
<dbReference type="Proteomes" id="UP000243591">
    <property type="component" value="Chromosome"/>
</dbReference>
<keyword evidence="1" id="KW-0472">Membrane</keyword>
<organism evidence="2 4">
    <name type="scientific">Brochothrix thermosphacta</name>
    <name type="common">Microbacterium thermosphactum</name>
    <dbReference type="NCBI Taxonomy" id="2756"/>
    <lineage>
        <taxon>Bacteria</taxon>
        <taxon>Bacillati</taxon>
        <taxon>Bacillota</taxon>
        <taxon>Bacilli</taxon>
        <taxon>Bacillales</taxon>
        <taxon>Listeriaceae</taxon>
        <taxon>Brochothrix</taxon>
    </lineage>
</organism>
<proteinExistence type="predicted"/>
<evidence type="ECO:0000313" key="4">
    <source>
        <dbReference type="Proteomes" id="UP000243591"/>
    </source>
</evidence>
<evidence type="ECO:0000313" key="2">
    <source>
        <dbReference type="EMBL" id="ATF25507.1"/>
    </source>
</evidence>
<dbReference type="Pfam" id="PF11667">
    <property type="entry name" value="DUF3267"/>
    <property type="match status" value="1"/>
</dbReference>
<dbReference type="KEGG" id="bths:CNY62_03315"/>
<keyword evidence="3" id="KW-0378">Hydrolase</keyword>
<accession>A0A1D2JT79</accession>
<keyword evidence="4" id="KW-1185">Reference proteome</keyword>
<feature type="transmembrane region" description="Helical" evidence="1">
    <location>
        <begin position="133"/>
        <end position="153"/>
    </location>
</feature>
<dbReference type="EMBL" id="CP023483">
    <property type="protein sequence ID" value="ATF25507.1"/>
    <property type="molecule type" value="Genomic_DNA"/>
</dbReference>
<dbReference type="OrthoDB" id="2360495at2"/>
<evidence type="ECO:0000313" key="3">
    <source>
        <dbReference type="EMBL" id="SPP30866.1"/>
    </source>
</evidence>